<reference evidence="1" key="1">
    <citation type="submission" date="2020-05" db="EMBL/GenBank/DDBJ databases">
        <authorList>
            <person name="Chiriac C."/>
            <person name="Salcher M."/>
            <person name="Ghai R."/>
            <person name="Kavagutti S V."/>
        </authorList>
    </citation>
    <scope>NUCLEOTIDE SEQUENCE</scope>
</reference>
<name>A0A6J7R2W5_9ZZZZ</name>
<accession>A0A6J7R2W5</accession>
<evidence type="ECO:0000313" key="1">
    <source>
        <dbReference type="EMBL" id="CAB5021382.1"/>
    </source>
</evidence>
<dbReference type="AlphaFoldDB" id="A0A6J7R2W5"/>
<dbReference type="EMBL" id="CAFBOS010000243">
    <property type="protein sequence ID" value="CAB5021382.1"/>
    <property type="molecule type" value="Genomic_DNA"/>
</dbReference>
<protein>
    <submittedName>
        <fullName evidence="1">Unannotated protein</fullName>
    </submittedName>
</protein>
<proteinExistence type="predicted"/>
<organism evidence="1">
    <name type="scientific">freshwater metagenome</name>
    <dbReference type="NCBI Taxonomy" id="449393"/>
    <lineage>
        <taxon>unclassified sequences</taxon>
        <taxon>metagenomes</taxon>
        <taxon>ecological metagenomes</taxon>
    </lineage>
</organism>
<gene>
    <name evidence="1" type="ORF">UFOPK3967_02791</name>
</gene>
<sequence>MQPAELAACRFDCADPGVMARDVERDRGGTTRPLAVEFGGHVVHLGEHIAEYDLSPLVDEQPRLGRALAPRSSGDECDLACQSIGHDDHPSSTLLGLRSAAAW</sequence>